<gene>
    <name evidence="8" type="primary">tfdA-like</name>
</gene>
<evidence type="ECO:0000256" key="4">
    <source>
        <dbReference type="ARBA" id="ARBA00023002"/>
    </source>
</evidence>
<feature type="domain" description="TauD/TfdA-like" evidence="7">
    <location>
        <begin position="5"/>
        <end position="281"/>
    </location>
</feature>
<dbReference type="PANTHER" id="PTHR43779:SF3">
    <property type="entry name" value="(3R)-3-[(CARBOXYMETHYL)AMINO]FATTY ACID OXYGENASE_DECARBOXYLASE"/>
    <property type="match status" value="1"/>
</dbReference>
<comment type="similarity">
    <text evidence="1">Belongs to the TfdA dioxygenase family.</text>
</comment>
<dbReference type="InterPro" id="IPR051178">
    <property type="entry name" value="TfdA_dioxygenase"/>
</dbReference>
<dbReference type="GO" id="GO:0046872">
    <property type="term" value="F:metal ion binding"/>
    <property type="evidence" value="ECO:0007669"/>
    <property type="project" value="UniProtKB-KW"/>
</dbReference>
<dbReference type="Gene3D" id="3.60.130.10">
    <property type="entry name" value="Clavaminate synthase-like"/>
    <property type="match status" value="1"/>
</dbReference>
<dbReference type="GO" id="GO:0016706">
    <property type="term" value="F:2-oxoglutarate-dependent dioxygenase activity"/>
    <property type="evidence" value="ECO:0007669"/>
    <property type="project" value="UniProtKB-ARBA"/>
</dbReference>
<dbReference type="InterPro" id="IPR003819">
    <property type="entry name" value="TauD/TfdA-like"/>
</dbReference>
<reference evidence="8" key="1">
    <citation type="journal article" date="2002" name="Appl. Environ. Microbiol.">
        <title>tfdA-like genes in 2,4-dichlorophenoxyacetic acid-degrading bacteria belonging to the Bradyrhizobium-Agromonas-Nitrobacter-Afipia cluster in alpha-Proteobacteria.</title>
        <authorList>
            <person name="Itoh K."/>
            <person name="Kanda R."/>
            <person name="Sumita Y."/>
            <person name="Kim H."/>
            <person name="Kamagata Y."/>
            <person name="Suyama K."/>
            <person name="Yamamoto H."/>
            <person name="Hausinger R.P."/>
            <person name="Tiedje J.M."/>
        </authorList>
    </citation>
    <scope>NUCLEOTIDE SEQUENCE</scope>
    <source>
        <strain evidence="8">HW13</strain>
    </source>
</reference>
<dbReference type="SUPFAM" id="SSF51197">
    <property type="entry name" value="Clavaminate synthase-like"/>
    <property type="match status" value="1"/>
</dbReference>
<dbReference type="Pfam" id="PF02668">
    <property type="entry name" value="TauD"/>
    <property type="match status" value="1"/>
</dbReference>
<dbReference type="SMR" id="Q8L154"/>
<keyword evidence="2" id="KW-0479">Metal-binding</keyword>
<keyword evidence="3 8" id="KW-0223">Dioxygenase</keyword>
<evidence type="ECO:0000256" key="1">
    <source>
        <dbReference type="ARBA" id="ARBA00005896"/>
    </source>
</evidence>
<name>Q8L154_9PROT</name>
<dbReference type="EMBL" id="AB074492">
    <property type="protein sequence ID" value="BAB92966.1"/>
    <property type="molecule type" value="Genomic_DNA"/>
</dbReference>
<sequence>MTVLIRQLHKHFVGEVSGVDLRKPLTKQEAIDIEAGMDKYAVLVFHGQDISDDQQMAFALNFGKRENARGGTVTKKEDYRLSSGLNDVSNLGKDGKPLPKDHRTHLFNLGNCLWHSDSSFRPIPAKFSLLSARVVNPKGGNTEFADMRAAYDALDDETKTEIDDMICEHSLMYSRGSLGFLDYTDEEKEMFKPVLQRLVRTHPAHGRKSLYLSSHAGAIRGMSMPEARLLLRDLTEHATQPEFVYVHKWTVHDLVMWDNRQTVHRVRRYDQSQPRDMRRATVAGTQPTVAQEAAE</sequence>
<dbReference type="PANTHER" id="PTHR43779">
    <property type="entry name" value="DIOXYGENASE RV0097-RELATED"/>
    <property type="match status" value="1"/>
</dbReference>
<evidence type="ECO:0000259" key="7">
    <source>
        <dbReference type="Pfam" id="PF02668"/>
    </source>
</evidence>
<proteinExistence type="inferred from homology"/>
<dbReference type="AlphaFoldDB" id="Q8L154"/>
<feature type="region of interest" description="Disordered" evidence="6">
    <location>
        <begin position="268"/>
        <end position="295"/>
    </location>
</feature>
<evidence type="ECO:0000256" key="2">
    <source>
        <dbReference type="ARBA" id="ARBA00022723"/>
    </source>
</evidence>
<evidence type="ECO:0000313" key="8">
    <source>
        <dbReference type="EMBL" id="BAB92966.1"/>
    </source>
</evidence>
<protein>
    <submittedName>
        <fullName evidence="8">Alpha KG dependent 2,4-D dioxygenase</fullName>
    </submittedName>
</protein>
<organism evidence="8">
    <name type="scientific">alpha proteobacterium HW13</name>
    <dbReference type="NCBI Taxonomy" id="179272"/>
    <lineage>
        <taxon>Bacteria</taxon>
        <taxon>Pseudomonadati</taxon>
        <taxon>Pseudomonadota</taxon>
        <taxon>Alphaproteobacteria</taxon>
    </lineage>
</organism>
<feature type="compositionally biased region" description="Basic and acidic residues" evidence="6">
    <location>
        <begin position="268"/>
        <end position="279"/>
    </location>
</feature>
<evidence type="ECO:0000256" key="3">
    <source>
        <dbReference type="ARBA" id="ARBA00022964"/>
    </source>
</evidence>
<keyword evidence="5" id="KW-0408">Iron</keyword>
<keyword evidence="4" id="KW-0560">Oxidoreductase</keyword>
<evidence type="ECO:0000256" key="6">
    <source>
        <dbReference type="SAM" id="MobiDB-lite"/>
    </source>
</evidence>
<accession>Q8L154</accession>
<evidence type="ECO:0000256" key="5">
    <source>
        <dbReference type="ARBA" id="ARBA00023004"/>
    </source>
</evidence>
<dbReference type="InterPro" id="IPR042098">
    <property type="entry name" value="TauD-like_sf"/>
</dbReference>